<reference evidence="3" key="1">
    <citation type="journal article" date="2023" name="Mol. Phylogenet. Evol.">
        <title>Genome-scale phylogeny and comparative genomics of the fungal order Sordariales.</title>
        <authorList>
            <person name="Hensen N."/>
            <person name="Bonometti L."/>
            <person name="Westerberg I."/>
            <person name="Brannstrom I.O."/>
            <person name="Guillou S."/>
            <person name="Cros-Aarteil S."/>
            <person name="Calhoun S."/>
            <person name="Haridas S."/>
            <person name="Kuo A."/>
            <person name="Mondo S."/>
            <person name="Pangilinan J."/>
            <person name="Riley R."/>
            <person name="LaButti K."/>
            <person name="Andreopoulos B."/>
            <person name="Lipzen A."/>
            <person name="Chen C."/>
            <person name="Yan M."/>
            <person name="Daum C."/>
            <person name="Ng V."/>
            <person name="Clum A."/>
            <person name="Steindorff A."/>
            <person name="Ohm R.A."/>
            <person name="Martin F."/>
            <person name="Silar P."/>
            <person name="Natvig D.O."/>
            <person name="Lalanne C."/>
            <person name="Gautier V."/>
            <person name="Ament-Velasquez S.L."/>
            <person name="Kruys A."/>
            <person name="Hutchinson M.I."/>
            <person name="Powell A.J."/>
            <person name="Barry K."/>
            <person name="Miller A.N."/>
            <person name="Grigoriev I.V."/>
            <person name="Debuchy R."/>
            <person name="Gladieux P."/>
            <person name="Hiltunen Thoren M."/>
            <person name="Johannesson H."/>
        </authorList>
    </citation>
    <scope>NUCLEOTIDE SEQUENCE</scope>
    <source>
        <strain evidence="3">SMH4131-1</strain>
    </source>
</reference>
<gene>
    <name evidence="3" type="ORF">B0T19DRAFT_428784</name>
</gene>
<sequence>MRRGLGGVVDDELRVYGVKGLRVADASIIPTLVAATTQLTVYTIAEKVAAMIKETWERPHGQG</sequence>
<evidence type="ECO:0000259" key="2">
    <source>
        <dbReference type="Pfam" id="PF05199"/>
    </source>
</evidence>
<feature type="domain" description="Glucose-methanol-choline oxidoreductase C-terminal" evidence="2">
    <location>
        <begin position="5"/>
        <end position="45"/>
    </location>
</feature>
<dbReference type="AlphaFoldDB" id="A0AAE0M9P0"/>
<evidence type="ECO:0000313" key="4">
    <source>
        <dbReference type="Proteomes" id="UP001286456"/>
    </source>
</evidence>
<dbReference type="Proteomes" id="UP001286456">
    <property type="component" value="Unassembled WGS sequence"/>
</dbReference>
<dbReference type="InterPro" id="IPR036188">
    <property type="entry name" value="FAD/NAD-bd_sf"/>
</dbReference>
<dbReference type="GO" id="GO:0050660">
    <property type="term" value="F:flavin adenine dinucleotide binding"/>
    <property type="evidence" value="ECO:0007669"/>
    <property type="project" value="InterPro"/>
</dbReference>
<reference evidence="3" key="2">
    <citation type="submission" date="2023-06" db="EMBL/GenBank/DDBJ databases">
        <authorList>
            <consortium name="Lawrence Berkeley National Laboratory"/>
            <person name="Haridas S."/>
            <person name="Hensen N."/>
            <person name="Bonometti L."/>
            <person name="Westerberg I."/>
            <person name="Brannstrom I.O."/>
            <person name="Guillou S."/>
            <person name="Cros-Aarteil S."/>
            <person name="Calhoun S."/>
            <person name="Kuo A."/>
            <person name="Mondo S."/>
            <person name="Pangilinan J."/>
            <person name="Riley R."/>
            <person name="Labutti K."/>
            <person name="Andreopoulos B."/>
            <person name="Lipzen A."/>
            <person name="Chen C."/>
            <person name="Yanf M."/>
            <person name="Daum C."/>
            <person name="Ng V."/>
            <person name="Clum A."/>
            <person name="Steindorff A."/>
            <person name="Ohm R."/>
            <person name="Martin F."/>
            <person name="Silar P."/>
            <person name="Natvig D."/>
            <person name="Lalanne C."/>
            <person name="Gautier V."/>
            <person name="Ament-Velasquez S.L."/>
            <person name="Kruys A."/>
            <person name="Hutchinson M.I."/>
            <person name="Powell A.J."/>
            <person name="Barry K."/>
            <person name="Miller A.N."/>
            <person name="Grigoriev I.V."/>
            <person name="Debuchy R."/>
            <person name="Gladieux P."/>
            <person name="Thoren M.H."/>
            <person name="Johannesson H."/>
        </authorList>
    </citation>
    <scope>NUCLEOTIDE SEQUENCE</scope>
    <source>
        <strain evidence="3">SMH4131-1</strain>
    </source>
</reference>
<dbReference type="PANTHER" id="PTHR11552:SF115">
    <property type="entry name" value="DEHYDROGENASE XPTC-RELATED"/>
    <property type="match status" value="1"/>
</dbReference>
<dbReference type="Gene3D" id="3.50.50.60">
    <property type="entry name" value="FAD/NAD(P)-binding domain"/>
    <property type="match status" value="1"/>
</dbReference>
<dbReference type="InterPro" id="IPR012132">
    <property type="entry name" value="GMC_OxRdtase"/>
</dbReference>
<dbReference type="GO" id="GO:0044550">
    <property type="term" value="P:secondary metabolite biosynthetic process"/>
    <property type="evidence" value="ECO:0007669"/>
    <property type="project" value="TreeGrafter"/>
</dbReference>
<organism evidence="3 4">
    <name type="scientific">Cercophora scortea</name>
    <dbReference type="NCBI Taxonomy" id="314031"/>
    <lineage>
        <taxon>Eukaryota</taxon>
        <taxon>Fungi</taxon>
        <taxon>Dikarya</taxon>
        <taxon>Ascomycota</taxon>
        <taxon>Pezizomycotina</taxon>
        <taxon>Sordariomycetes</taxon>
        <taxon>Sordariomycetidae</taxon>
        <taxon>Sordariales</taxon>
        <taxon>Lasiosphaeriaceae</taxon>
        <taxon>Cercophora</taxon>
    </lineage>
</organism>
<proteinExistence type="inferred from homology"/>
<dbReference type="Pfam" id="PF05199">
    <property type="entry name" value="GMC_oxred_C"/>
    <property type="match status" value="1"/>
</dbReference>
<evidence type="ECO:0000256" key="1">
    <source>
        <dbReference type="ARBA" id="ARBA00010790"/>
    </source>
</evidence>
<keyword evidence="4" id="KW-1185">Reference proteome</keyword>
<comment type="caution">
    <text evidence="3">The sequence shown here is derived from an EMBL/GenBank/DDBJ whole genome shotgun (WGS) entry which is preliminary data.</text>
</comment>
<comment type="similarity">
    <text evidence="1">Belongs to the GMC oxidoreductase family.</text>
</comment>
<dbReference type="PANTHER" id="PTHR11552">
    <property type="entry name" value="GLUCOSE-METHANOL-CHOLINE GMC OXIDOREDUCTASE"/>
    <property type="match status" value="1"/>
</dbReference>
<dbReference type="InterPro" id="IPR007867">
    <property type="entry name" value="GMC_OxRtase_C"/>
</dbReference>
<dbReference type="EMBL" id="JAUEPO010000004">
    <property type="protein sequence ID" value="KAK3324527.1"/>
    <property type="molecule type" value="Genomic_DNA"/>
</dbReference>
<evidence type="ECO:0000313" key="3">
    <source>
        <dbReference type="EMBL" id="KAK3324527.1"/>
    </source>
</evidence>
<accession>A0AAE0M9P0</accession>
<dbReference type="GO" id="GO:0016614">
    <property type="term" value="F:oxidoreductase activity, acting on CH-OH group of donors"/>
    <property type="evidence" value="ECO:0007669"/>
    <property type="project" value="InterPro"/>
</dbReference>
<name>A0AAE0M9P0_9PEZI</name>
<dbReference type="SUPFAM" id="SSF51905">
    <property type="entry name" value="FAD/NAD(P)-binding domain"/>
    <property type="match status" value="1"/>
</dbReference>
<protein>
    <submittedName>
        <fullName evidence="3">GMC oxidoreductase-domain-containing protein</fullName>
    </submittedName>
</protein>